<evidence type="ECO:0000313" key="12">
    <source>
        <dbReference type="Proteomes" id="UP000094236"/>
    </source>
</evidence>
<keyword evidence="3" id="KW-0444">Lipid biosynthesis</keyword>
<keyword evidence="6" id="KW-0560">Oxidoreductase</keyword>
<evidence type="ECO:0000256" key="7">
    <source>
        <dbReference type="ARBA" id="ARBA00023098"/>
    </source>
</evidence>
<dbReference type="GO" id="GO:0042761">
    <property type="term" value="P:very long-chain fatty acid biosynthetic process"/>
    <property type="evidence" value="ECO:0007669"/>
    <property type="project" value="TreeGrafter"/>
</dbReference>
<dbReference type="PANTHER" id="PTHR10556:SF28">
    <property type="entry name" value="VERY-LONG-CHAIN ENOYL-COA REDUCTASE"/>
    <property type="match status" value="1"/>
</dbReference>
<dbReference type="GO" id="GO:0005789">
    <property type="term" value="C:endoplasmic reticulum membrane"/>
    <property type="evidence" value="ECO:0007669"/>
    <property type="project" value="EnsemblFungi"/>
</dbReference>
<dbReference type="PROSITE" id="PS50244">
    <property type="entry name" value="S5A_REDUCTASE"/>
    <property type="match status" value="1"/>
</dbReference>
<feature type="domain" description="3-oxo-5-alpha-steroid 4-dehydrogenase C-terminal" evidence="10">
    <location>
        <begin position="158"/>
        <end position="317"/>
    </location>
</feature>
<evidence type="ECO:0000313" key="11">
    <source>
        <dbReference type="EMBL" id="ODV93138.1"/>
    </source>
</evidence>
<organism evidence="11 12">
    <name type="scientific">Pachysolen tannophilus NRRL Y-2460</name>
    <dbReference type="NCBI Taxonomy" id="669874"/>
    <lineage>
        <taxon>Eukaryota</taxon>
        <taxon>Fungi</taxon>
        <taxon>Dikarya</taxon>
        <taxon>Ascomycota</taxon>
        <taxon>Saccharomycotina</taxon>
        <taxon>Pichiomycetes</taxon>
        <taxon>Pachysolenaceae</taxon>
        <taxon>Pachysolen</taxon>
    </lineage>
</organism>
<sequence>MTMLHVKPRSKNLREIKVNTTPNTIIQDIINEYAKVNNNINPNRVRLTVSSEDDESTKRPKQIVLQNDKTVQQNNLVCLNEKEATIVYAKDLGPQISWKLVFFLEYLGPLIIHPIFYFVIFPPERFNLVSLLSYILIMLHFMKREYETFFIHVFGNSTMPLFNLFKNCFHYYFLSGVLIAGTVYSPDRLREKGGIWSYIFHVSERSNNQIIAIVFLWLIAELSNFQCHKILADLRNDGSKDRKIPEGFLFNYVTCPNYLCEILAFFSYALLNGNWSSFLFLIISTTQMYFWAVKKHNDLKKRFPQYPKNRKVLVPFVI</sequence>
<reference evidence="12" key="1">
    <citation type="submission" date="2016-05" db="EMBL/GenBank/DDBJ databases">
        <title>Comparative genomics of biotechnologically important yeasts.</title>
        <authorList>
            <consortium name="DOE Joint Genome Institute"/>
            <person name="Riley R."/>
            <person name="Haridas S."/>
            <person name="Wolfe K.H."/>
            <person name="Lopes M.R."/>
            <person name="Hittinger C.T."/>
            <person name="Goker M."/>
            <person name="Salamov A."/>
            <person name="Wisecaver J."/>
            <person name="Long T.M."/>
            <person name="Aerts A.L."/>
            <person name="Barry K."/>
            <person name="Choi C."/>
            <person name="Clum A."/>
            <person name="Coughlan A.Y."/>
            <person name="Deshpande S."/>
            <person name="Douglass A.P."/>
            <person name="Hanson S.J."/>
            <person name="Klenk H.-P."/>
            <person name="Labutti K."/>
            <person name="Lapidus A."/>
            <person name="Lindquist E."/>
            <person name="Lipzen A."/>
            <person name="Meier-Kolthoff J.P."/>
            <person name="Ohm R.A."/>
            <person name="Otillar R.P."/>
            <person name="Pangilinan J."/>
            <person name="Peng Y."/>
            <person name="Rokas A."/>
            <person name="Rosa C.A."/>
            <person name="Scheuner C."/>
            <person name="Sibirny A.A."/>
            <person name="Slot J.C."/>
            <person name="Stielow J.B."/>
            <person name="Sun H."/>
            <person name="Kurtzman C.P."/>
            <person name="Blackwell M."/>
            <person name="Grigoriev I.V."/>
            <person name="Jeffries T.W."/>
        </authorList>
    </citation>
    <scope>NUCLEOTIDE SEQUENCE [LARGE SCALE GENOMIC DNA]</scope>
    <source>
        <strain evidence="12">NRRL Y-2460</strain>
    </source>
</reference>
<proteinExistence type="inferred from homology"/>
<evidence type="ECO:0000256" key="4">
    <source>
        <dbReference type="ARBA" id="ARBA00022692"/>
    </source>
</evidence>
<dbReference type="Proteomes" id="UP000094236">
    <property type="component" value="Unassembled WGS sequence"/>
</dbReference>
<evidence type="ECO:0000256" key="8">
    <source>
        <dbReference type="ARBA" id="ARBA00023136"/>
    </source>
</evidence>
<evidence type="ECO:0000256" key="9">
    <source>
        <dbReference type="SAM" id="Phobius"/>
    </source>
</evidence>
<evidence type="ECO:0000256" key="1">
    <source>
        <dbReference type="ARBA" id="ARBA00004141"/>
    </source>
</evidence>
<feature type="transmembrane region" description="Helical" evidence="9">
    <location>
        <begin position="248"/>
        <end position="269"/>
    </location>
</feature>
<evidence type="ECO:0000259" key="10">
    <source>
        <dbReference type="Pfam" id="PF02544"/>
    </source>
</evidence>
<feature type="transmembrane region" description="Helical" evidence="9">
    <location>
        <begin position="126"/>
        <end position="142"/>
    </location>
</feature>
<dbReference type="AlphaFoldDB" id="A0A1E4TN93"/>
<comment type="subcellular location">
    <subcellularLocation>
        <location evidence="1">Membrane</location>
        <topology evidence="1">Multi-pass membrane protein</topology>
    </subcellularLocation>
</comment>
<evidence type="ECO:0000256" key="5">
    <source>
        <dbReference type="ARBA" id="ARBA00022989"/>
    </source>
</evidence>
<dbReference type="InterPro" id="IPR039357">
    <property type="entry name" value="SRD5A/TECR"/>
</dbReference>
<protein>
    <recommendedName>
        <fullName evidence="10">3-oxo-5-alpha-steroid 4-dehydrogenase C-terminal domain-containing protein</fullName>
    </recommendedName>
</protein>
<keyword evidence="5 9" id="KW-1133">Transmembrane helix</keyword>
<evidence type="ECO:0000256" key="6">
    <source>
        <dbReference type="ARBA" id="ARBA00023002"/>
    </source>
</evidence>
<keyword evidence="8 9" id="KW-0472">Membrane</keyword>
<dbReference type="EMBL" id="KV454018">
    <property type="protein sequence ID" value="ODV93138.1"/>
    <property type="molecule type" value="Genomic_DNA"/>
</dbReference>
<accession>A0A1E4TN93</accession>
<evidence type="ECO:0000256" key="3">
    <source>
        <dbReference type="ARBA" id="ARBA00022516"/>
    </source>
</evidence>
<name>A0A1E4TN93_PACTA</name>
<dbReference type="PANTHER" id="PTHR10556">
    <property type="entry name" value="3-OXO-5-ALPHA-STEROID 4-DEHYDROGENASE"/>
    <property type="match status" value="1"/>
</dbReference>
<feature type="transmembrane region" description="Helical" evidence="9">
    <location>
        <begin position="275"/>
        <end position="293"/>
    </location>
</feature>
<dbReference type="Pfam" id="PF02544">
    <property type="entry name" value="Steroid_dh"/>
    <property type="match status" value="1"/>
</dbReference>
<keyword evidence="7" id="KW-0443">Lipid metabolism</keyword>
<feature type="transmembrane region" description="Helical" evidence="9">
    <location>
        <begin position="206"/>
        <end position="227"/>
    </location>
</feature>
<comment type="similarity">
    <text evidence="2">Belongs to the steroid 5-alpha reductase family.</text>
</comment>
<dbReference type="GO" id="GO:0016627">
    <property type="term" value="F:oxidoreductase activity, acting on the CH-CH group of donors"/>
    <property type="evidence" value="ECO:0007669"/>
    <property type="project" value="InterPro"/>
</dbReference>
<feature type="transmembrane region" description="Helical" evidence="9">
    <location>
        <begin position="169"/>
        <end position="186"/>
    </location>
</feature>
<dbReference type="OrthoDB" id="540503at2759"/>
<evidence type="ECO:0000256" key="2">
    <source>
        <dbReference type="ARBA" id="ARBA00007742"/>
    </source>
</evidence>
<keyword evidence="4 9" id="KW-0812">Transmembrane</keyword>
<gene>
    <name evidence="11" type="ORF">PACTADRAFT_35774</name>
</gene>
<feature type="transmembrane region" description="Helical" evidence="9">
    <location>
        <begin position="100"/>
        <end position="120"/>
    </location>
</feature>
<dbReference type="STRING" id="669874.A0A1E4TN93"/>
<keyword evidence="12" id="KW-1185">Reference proteome</keyword>
<dbReference type="InterPro" id="IPR001104">
    <property type="entry name" value="3-oxo-5_a-steroid_4-DH_C"/>
</dbReference>
<dbReference type="Gene3D" id="1.20.120.1630">
    <property type="match status" value="1"/>
</dbReference>